<keyword evidence="3" id="KW-1185">Reference proteome</keyword>
<evidence type="ECO:0000259" key="1">
    <source>
        <dbReference type="Pfam" id="PF03374"/>
    </source>
</evidence>
<name>A0A6N4XPF5_9FLAO</name>
<organism evidence="2 3">
    <name type="scientific">Chryseobacterium fistulae</name>
    <dbReference type="NCBI Taxonomy" id="2675058"/>
    <lineage>
        <taxon>Bacteria</taxon>
        <taxon>Pseudomonadati</taxon>
        <taxon>Bacteroidota</taxon>
        <taxon>Flavobacteriia</taxon>
        <taxon>Flavobacteriales</taxon>
        <taxon>Weeksellaceae</taxon>
        <taxon>Chryseobacterium group</taxon>
        <taxon>Chryseobacterium</taxon>
    </lineage>
</organism>
<protein>
    <recommendedName>
        <fullName evidence="1">Antirepressor protein C-terminal domain-containing protein</fullName>
    </recommendedName>
</protein>
<sequence>MEIEQIYEASKPKVIFADAVSASKTSILIGELAKILKQNGVEMGQNRFFEWLRHNNFLISRKGTDFNMPSQKSMELGLFEIKETSITHSDGHISINKTAKVTGKGQQYFINNFSYQHN</sequence>
<dbReference type="Proteomes" id="UP000445309">
    <property type="component" value="Unassembled WGS sequence"/>
</dbReference>
<gene>
    <name evidence="2" type="ORF">CHRY9393_01365</name>
</gene>
<dbReference type="AlphaFoldDB" id="A0A6N4XPF5"/>
<feature type="domain" description="Antirepressor protein C-terminal" evidence="1">
    <location>
        <begin position="4"/>
        <end position="113"/>
    </location>
</feature>
<proteinExistence type="predicted"/>
<reference evidence="2 3" key="1">
    <citation type="submission" date="2020-01" db="EMBL/GenBank/DDBJ databases">
        <authorList>
            <person name="Rodrigo-Torres L."/>
            <person name="Arahal R. D."/>
            <person name="Lucena T."/>
        </authorList>
    </citation>
    <scope>NUCLEOTIDE SEQUENCE [LARGE SCALE GENOMIC DNA]</scope>
    <source>
        <strain evidence="2 3">CECT 9393</strain>
    </source>
</reference>
<evidence type="ECO:0000313" key="3">
    <source>
        <dbReference type="Proteomes" id="UP000445309"/>
    </source>
</evidence>
<accession>A0A6N4XPF5</accession>
<dbReference type="GO" id="GO:0003677">
    <property type="term" value="F:DNA binding"/>
    <property type="evidence" value="ECO:0007669"/>
    <property type="project" value="InterPro"/>
</dbReference>
<dbReference type="Pfam" id="PF03374">
    <property type="entry name" value="ANT"/>
    <property type="match status" value="1"/>
</dbReference>
<dbReference type="RefSeq" id="WP_228453936.1">
    <property type="nucleotide sequence ID" value="NZ_CACVBY010000024.1"/>
</dbReference>
<evidence type="ECO:0000313" key="2">
    <source>
        <dbReference type="EMBL" id="CAA7387063.1"/>
    </source>
</evidence>
<dbReference type="InterPro" id="IPR005039">
    <property type="entry name" value="Ant_C"/>
</dbReference>
<dbReference type="EMBL" id="CACVBY010000024">
    <property type="protein sequence ID" value="CAA7387063.1"/>
    <property type="molecule type" value="Genomic_DNA"/>
</dbReference>